<feature type="transmembrane region" description="Helical" evidence="1">
    <location>
        <begin position="111"/>
        <end position="130"/>
    </location>
</feature>
<reference evidence="2 3" key="1">
    <citation type="journal article" date="2014" name="PLoS Genet.">
        <title>Phylogenetically driven sequencing of extremely halophilic archaea reveals strategies for static and dynamic osmo-response.</title>
        <authorList>
            <person name="Becker E.A."/>
            <person name="Seitzer P.M."/>
            <person name="Tritt A."/>
            <person name="Larsen D."/>
            <person name="Krusor M."/>
            <person name="Yao A.I."/>
            <person name="Wu D."/>
            <person name="Madern D."/>
            <person name="Eisen J.A."/>
            <person name="Darling A.E."/>
            <person name="Facciotti M.T."/>
        </authorList>
    </citation>
    <scope>NUCLEOTIDE SEQUENCE [LARGE SCALE GENOMIC DNA]</scope>
    <source>
        <strain evidence="2 3">DSM 14210</strain>
    </source>
</reference>
<keyword evidence="1" id="KW-0472">Membrane</keyword>
<dbReference type="AlphaFoldDB" id="M0DVL8"/>
<keyword evidence="3" id="KW-1185">Reference proteome</keyword>
<feature type="transmembrane region" description="Helical" evidence="1">
    <location>
        <begin position="84"/>
        <end position="104"/>
    </location>
</feature>
<dbReference type="RefSeq" id="WP_006628826.1">
    <property type="nucleotide sequence ID" value="NZ_AOJD01000032.1"/>
</dbReference>
<keyword evidence="1" id="KW-1133">Transmembrane helix</keyword>
<dbReference type="Proteomes" id="UP000011523">
    <property type="component" value="Unassembled WGS sequence"/>
</dbReference>
<protein>
    <submittedName>
        <fullName evidence="2">Uncharacterized protein</fullName>
    </submittedName>
</protein>
<dbReference type="PATRIC" id="fig|1227485.3.peg.1093"/>
<organism evidence="2 3">
    <name type="scientific">Halorubrum tebenquichense DSM 14210</name>
    <dbReference type="NCBI Taxonomy" id="1227485"/>
    <lineage>
        <taxon>Archaea</taxon>
        <taxon>Methanobacteriati</taxon>
        <taxon>Methanobacteriota</taxon>
        <taxon>Stenosarchaea group</taxon>
        <taxon>Halobacteria</taxon>
        <taxon>Halobacteriales</taxon>
        <taxon>Haloferacaceae</taxon>
        <taxon>Halorubrum</taxon>
    </lineage>
</organism>
<evidence type="ECO:0000313" key="3">
    <source>
        <dbReference type="Proteomes" id="UP000011523"/>
    </source>
</evidence>
<gene>
    <name evidence="2" type="ORF">C472_05678</name>
</gene>
<comment type="caution">
    <text evidence="2">The sequence shown here is derived from an EMBL/GenBank/DDBJ whole genome shotgun (WGS) entry which is preliminary data.</text>
</comment>
<dbReference type="OrthoDB" id="279535at2157"/>
<accession>M0DVL8</accession>
<name>M0DVL8_9EURY</name>
<evidence type="ECO:0000256" key="1">
    <source>
        <dbReference type="SAM" id="Phobius"/>
    </source>
</evidence>
<sequence length="134" mass="14215">MSDGEVAVRQGGHEHAVDAPRLNDQLHVDLDHVEVPRVKLPSEVVVEYQDEDDVEGENLQTDGGETVNRTYVEMGGSQTISDELAVWSIIAAGVLLMSAGYLFGIEASGSGLIAMVAGGLLGYIAVPSFWSEAS</sequence>
<dbReference type="EMBL" id="AOJD01000032">
    <property type="protein sequence ID" value="ELZ38878.1"/>
    <property type="molecule type" value="Genomic_DNA"/>
</dbReference>
<proteinExistence type="predicted"/>
<keyword evidence="1" id="KW-0812">Transmembrane</keyword>
<evidence type="ECO:0000313" key="2">
    <source>
        <dbReference type="EMBL" id="ELZ38878.1"/>
    </source>
</evidence>